<evidence type="ECO:0000313" key="3">
    <source>
        <dbReference type="EMBL" id="CAA0097509.1"/>
    </source>
</evidence>
<keyword evidence="1" id="KW-0472">Membrane</keyword>
<feature type="domain" description="DUF3592" evidence="2">
    <location>
        <begin position="65"/>
        <end position="115"/>
    </location>
</feature>
<accession>A0A5S9QE51</accession>
<dbReference type="OrthoDB" id="5652006at2"/>
<organism evidence="4 5">
    <name type="scientific">BD1-7 clade bacterium</name>
    <dbReference type="NCBI Taxonomy" id="2029982"/>
    <lineage>
        <taxon>Bacteria</taxon>
        <taxon>Pseudomonadati</taxon>
        <taxon>Pseudomonadota</taxon>
        <taxon>Gammaproteobacteria</taxon>
        <taxon>Cellvibrionales</taxon>
        <taxon>Spongiibacteraceae</taxon>
        <taxon>BD1-7 clade</taxon>
    </lineage>
</organism>
<dbReference type="AlphaFoldDB" id="A0A5S9QE51"/>
<dbReference type="Pfam" id="PF12158">
    <property type="entry name" value="DUF3592"/>
    <property type="match status" value="1"/>
</dbReference>
<feature type="transmembrane region" description="Helical" evidence="1">
    <location>
        <begin position="136"/>
        <end position="156"/>
    </location>
</feature>
<dbReference type="InterPro" id="IPR021994">
    <property type="entry name" value="DUF3592"/>
</dbReference>
<name>A0A5S9QE51_9GAMM</name>
<evidence type="ECO:0000313" key="5">
    <source>
        <dbReference type="Proteomes" id="UP000434580"/>
    </source>
</evidence>
<gene>
    <name evidence="4" type="ORF">DPBNPPHM_02122</name>
    <name evidence="3" type="ORF">DPBNPPHM_03542</name>
</gene>
<proteinExistence type="predicted"/>
<evidence type="ECO:0000259" key="2">
    <source>
        <dbReference type="Pfam" id="PF12158"/>
    </source>
</evidence>
<keyword evidence="1" id="KW-0812">Transmembrane</keyword>
<sequence>MMIEGHLDNYWFWYFNGALLVLVVAYTSIVYMKKKSTHFVHVVGKIKKSGYDHCFDQYRQRAFKIDVLYLYKVNGIEYRHKMKGISQNLAHKISEIYKPGSNIDIYYDPQDPSTHYTDSPPCLKSLRIEYFFEKPIGAILFGNFVIFVLYGKFFSIG</sequence>
<dbReference type="EMBL" id="CACSII010000018">
    <property type="protein sequence ID" value="CAA0116687.1"/>
    <property type="molecule type" value="Genomic_DNA"/>
</dbReference>
<dbReference type="Proteomes" id="UP000434580">
    <property type="component" value="Unassembled WGS sequence"/>
</dbReference>
<reference evidence="4 5" key="1">
    <citation type="submission" date="2019-11" db="EMBL/GenBank/DDBJ databases">
        <authorList>
            <person name="Holert J."/>
        </authorList>
    </citation>
    <scope>NUCLEOTIDE SEQUENCE [LARGE SCALE GENOMIC DNA]</scope>
    <source>
        <strain evidence="4">BC5_2</strain>
    </source>
</reference>
<feature type="transmembrane region" description="Helical" evidence="1">
    <location>
        <begin position="12"/>
        <end position="31"/>
    </location>
</feature>
<dbReference type="EMBL" id="CACSII010000005">
    <property type="protein sequence ID" value="CAA0097509.1"/>
    <property type="molecule type" value="Genomic_DNA"/>
</dbReference>
<protein>
    <recommendedName>
        <fullName evidence="2">DUF3592 domain-containing protein</fullName>
    </recommendedName>
</protein>
<keyword evidence="1" id="KW-1133">Transmembrane helix</keyword>
<evidence type="ECO:0000256" key="1">
    <source>
        <dbReference type="SAM" id="Phobius"/>
    </source>
</evidence>
<evidence type="ECO:0000313" key="4">
    <source>
        <dbReference type="EMBL" id="CAA0116687.1"/>
    </source>
</evidence>